<proteinExistence type="predicted"/>
<sequence>MVKQWWAALIAASSVLAGGEWQNCFNGKNLNGWTVKVTGFETGQNPGNLFRVENGLLTVSYSDFPNNSFKDEFGHIFINRPFTNYHFKCEYRFLGDQFPGGPKWAHTNSGVMLSGQAPETMEKEQKFPTSLEFQFLAQNESGTRTTGSICTPGTYVDVNGKTIKQHVIKSRGTALPAGEWVQAEAIFKNGKVSHIINGKTVIEYSNPKFDDGTPLTYGWISLQAESHPIQFRNIQIKELD</sequence>
<evidence type="ECO:0000313" key="3">
    <source>
        <dbReference type="EMBL" id="MDZ8119538.1"/>
    </source>
</evidence>
<feature type="domain" description="3-keto-alpha-glucoside-1,2-lyase/3-keto-2-hydroxy-glucal hydratase" evidence="2">
    <location>
        <begin position="20"/>
        <end position="237"/>
    </location>
</feature>
<keyword evidence="4" id="KW-1185">Reference proteome</keyword>
<feature type="chain" id="PRO_5047062326" evidence="1">
    <location>
        <begin position="18"/>
        <end position="240"/>
    </location>
</feature>
<name>A0ABU5MZF0_9BACT</name>
<keyword evidence="1" id="KW-0732">Signal</keyword>
<evidence type="ECO:0000256" key="1">
    <source>
        <dbReference type="SAM" id="SignalP"/>
    </source>
</evidence>
<protein>
    <submittedName>
        <fullName evidence="3">DUF1080 domain-containing protein</fullName>
    </submittedName>
</protein>
<dbReference type="EMBL" id="JARVCO010000012">
    <property type="protein sequence ID" value="MDZ8119538.1"/>
    <property type="molecule type" value="Genomic_DNA"/>
</dbReference>
<gene>
    <name evidence="3" type="ORF">P9H32_12975</name>
</gene>
<feature type="signal peptide" evidence="1">
    <location>
        <begin position="1"/>
        <end position="17"/>
    </location>
</feature>
<evidence type="ECO:0000313" key="4">
    <source>
        <dbReference type="Proteomes" id="UP001290861"/>
    </source>
</evidence>
<dbReference type="RefSeq" id="WP_322609329.1">
    <property type="nucleotide sequence ID" value="NZ_JARVCO010000012.1"/>
</dbReference>
<organism evidence="3 4">
    <name type="scientific">Pontiella agarivorans</name>
    <dbReference type="NCBI Taxonomy" id="3038953"/>
    <lineage>
        <taxon>Bacteria</taxon>
        <taxon>Pseudomonadati</taxon>
        <taxon>Kiritimatiellota</taxon>
        <taxon>Kiritimatiellia</taxon>
        <taxon>Kiritimatiellales</taxon>
        <taxon>Pontiellaceae</taxon>
        <taxon>Pontiella</taxon>
    </lineage>
</organism>
<comment type="caution">
    <text evidence="3">The sequence shown here is derived from an EMBL/GenBank/DDBJ whole genome shotgun (WGS) entry which is preliminary data.</text>
</comment>
<evidence type="ECO:0000259" key="2">
    <source>
        <dbReference type="Pfam" id="PF06439"/>
    </source>
</evidence>
<dbReference type="Gene3D" id="2.60.120.560">
    <property type="entry name" value="Exo-inulinase, domain 1"/>
    <property type="match status" value="1"/>
</dbReference>
<dbReference type="Pfam" id="PF06439">
    <property type="entry name" value="3keto-disac_hyd"/>
    <property type="match status" value="1"/>
</dbReference>
<dbReference type="Proteomes" id="UP001290861">
    <property type="component" value="Unassembled WGS sequence"/>
</dbReference>
<reference evidence="3 4" key="1">
    <citation type="journal article" date="2024" name="Appl. Environ. Microbiol.">
        <title>Pontiella agarivorans sp. nov., a novel marine anaerobic bacterium capable of degrading macroalgal polysaccharides and fixing nitrogen.</title>
        <authorList>
            <person name="Liu N."/>
            <person name="Kivenson V."/>
            <person name="Peng X."/>
            <person name="Cui Z."/>
            <person name="Lankiewicz T.S."/>
            <person name="Gosselin K.M."/>
            <person name="English C.J."/>
            <person name="Blair E.M."/>
            <person name="O'Malley M.A."/>
            <person name="Valentine D.L."/>
        </authorList>
    </citation>
    <scope>NUCLEOTIDE SEQUENCE [LARGE SCALE GENOMIC DNA]</scope>
    <source>
        <strain evidence="3 4">NLcol2</strain>
    </source>
</reference>
<accession>A0ABU5MZF0</accession>
<dbReference type="InterPro" id="IPR010496">
    <property type="entry name" value="AL/BT2_dom"/>
</dbReference>